<name>A0A386U9N0_9MYCO</name>
<keyword evidence="3 7" id="KW-0812">Transmembrane</keyword>
<protein>
    <submittedName>
        <fullName evidence="9">ATP synthase subunit I</fullName>
    </submittedName>
</protein>
<gene>
    <name evidence="8" type="ORF">MPRG_40180</name>
    <name evidence="9" type="ORF">QXL92_01610</name>
</gene>
<feature type="transmembrane region" description="Helical" evidence="7">
    <location>
        <begin position="46"/>
        <end position="64"/>
    </location>
</feature>
<dbReference type="GO" id="GO:0005886">
    <property type="term" value="C:plasma membrane"/>
    <property type="evidence" value="ECO:0007669"/>
    <property type="project" value="UniProtKB-SubCell"/>
</dbReference>
<proteinExistence type="predicted"/>
<evidence type="ECO:0000256" key="3">
    <source>
        <dbReference type="ARBA" id="ARBA00022692"/>
    </source>
</evidence>
<evidence type="ECO:0000256" key="2">
    <source>
        <dbReference type="ARBA" id="ARBA00022475"/>
    </source>
</evidence>
<organism evidence="9 11">
    <name type="scientific">Mycobacterium paragordonae</name>
    <dbReference type="NCBI Taxonomy" id="1389713"/>
    <lineage>
        <taxon>Bacteria</taxon>
        <taxon>Bacillati</taxon>
        <taxon>Actinomycetota</taxon>
        <taxon>Actinomycetes</taxon>
        <taxon>Mycobacteriales</taxon>
        <taxon>Mycobacteriaceae</taxon>
        <taxon>Mycobacterium</taxon>
    </lineage>
</organism>
<evidence type="ECO:0000256" key="4">
    <source>
        <dbReference type="ARBA" id="ARBA00022989"/>
    </source>
</evidence>
<keyword evidence="4 7" id="KW-1133">Transmembrane helix</keyword>
<dbReference type="RefSeq" id="WP_065046177.1">
    <property type="nucleotide sequence ID" value="NZ_BLKX01000001.1"/>
</dbReference>
<keyword evidence="10" id="KW-1185">Reference proteome</keyword>
<evidence type="ECO:0000256" key="5">
    <source>
        <dbReference type="ARBA" id="ARBA00023136"/>
    </source>
</evidence>
<reference evidence="8 10" key="1">
    <citation type="journal article" date="2019" name="Emerg. Microbes Infect.">
        <title>Comprehensive subspecies identification of 175 nontuberculous mycobacteria species based on 7547 genomic profiles.</title>
        <authorList>
            <person name="Matsumoto Y."/>
            <person name="Kinjo T."/>
            <person name="Motooka D."/>
            <person name="Nabeya D."/>
            <person name="Jung N."/>
            <person name="Uechi K."/>
            <person name="Horii T."/>
            <person name="Iida T."/>
            <person name="Fujita J."/>
            <person name="Nakamura S."/>
        </authorList>
    </citation>
    <scope>NUCLEOTIDE SEQUENCE [LARGE SCALE GENOMIC DNA]</scope>
    <source>
        <strain evidence="8 10">JCM 18565</strain>
    </source>
</reference>
<dbReference type="KEGG" id="mpag:C0J29_22470"/>
<keyword evidence="2" id="KW-1003">Cell membrane</keyword>
<dbReference type="Proteomes" id="UP001229081">
    <property type="component" value="Unassembled WGS sequence"/>
</dbReference>
<evidence type="ECO:0000313" key="8">
    <source>
        <dbReference type="EMBL" id="GFG80742.1"/>
    </source>
</evidence>
<feature type="transmembrane region" description="Helical" evidence="7">
    <location>
        <begin position="20"/>
        <end position="40"/>
    </location>
</feature>
<accession>A0A386U9N0</accession>
<evidence type="ECO:0000256" key="6">
    <source>
        <dbReference type="SAM" id="MobiDB-lite"/>
    </source>
</evidence>
<feature type="transmembrane region" description="Helical" evidence="7">
    <location>
        <begin position="85"/>
        <end position="103"/>
    </location>
</feature>
<feature type="transmembrane region" description="Helical" evidence="7">
    <location>
        <begin position="109"/>
        <end position="130"/>
    </location>
</feature>
<comment type="subcellular location">
    <subcellularLocation>
        <location evidence="1">Cell membrane</location>
        <topology evidence="1">Multi-pass membrane protein</topology>
    </subcellularLocation>
</comment>
<dbReference type="EMBL" id="BLKX01000001">
    <property type="protein sequence ID" value="GFG80742.1"/>
    <property type="molecule type" value="Genomic_DNA"/>
</dbReference>
<feature type="region of interest" description="Disordered" evidence="6">
    <location>
        <begin position="136"/>
        <end position="167"/>
    </location>
</feature>
<comment type="caution">
    <text evidence="9">The sequence shown here is derived from an EMBL/GenBank/DDBJ whole genome shotgun (WGS) entry which is preliminary data.</text>
</comment>
<keyword evidence="5 7" id="KW-0472">Membrane</keyword>
<dbReference type="AlphaFoldDB" id="A0A386U9N0"/>
<dbReference type="InterPro" id="IPR005598">
    <property type="entry name" value="ATP_synth_I"/>
</dbReference>
<evidence type="ECO:0000313" key="11">
    <source>
        <dbReference type="Proteomes" id="UP001229081"/>
    </source>
</evidence>
<dbReference type="Pfam" id="PF03899">
    <property type="entry name" value="ATP-synt_I"/>
    <property type="match status" value="1"/>
</dbReference>
<evidence type="ECO:0000256" key="7">
    <source>
        <dbReference type="SAM" id="Phobius"/>
    </source>
</evidence>
<evidence type="ECO:0000313" key="10">
    <source>
        <dbReference type="Proteomes" id="UP000465240"/>
    </source>
</evidence>
<evidence type="ECO:0000256" key="1">
    <source>
        <dbReference type="ARBA" id="ARBA00004651"/>
    </source>
</evidence>
<reference evidence="8" key="2">
    <citation type="submission" date="2020-02" db="EMBL/GenBank/DDBJ databases">
        <authorList>
            <person name="Matsumoto Y."/>
            <person name="Kinjo T."/>
            <person name="Motooka D."/>
            <person name="Nabeya D."/>
            <person name="Jung N."/>
            <person name="Uechi K."/>
            <person name="Horii T."/>
            <person name="Iida T."/>
            <person name="Fujita J."/>
            <person name="Nakamura S."/>
        </authorList>
    </citation>
    <scope>NUCLEOTIDE SEQUENCE</scope>
    <source>
        <strain evidence="8">JCM 18565</strain>
    </source>
</reference>
<evidence type="ECO:0000313" key="9">
    <source>
        <dbReference type="EMBL" id="MDP7733455.1"/>
    </source>
</evidence>
<dbReference type="EMBL" id="JAUFSA010000001">
    <property type="protein sequence ID" value="MDP7733455.1"/>
    <property type="molecule type" value="Genomic_DNA"/>
</dbReference>
<reference evidence="9" key="3">
    <citation type="submission" date="2023-06" db="EMBL/GenBank/DDBJ databases">
        <title>Identification of two novel mycobacterium reveal diversities and complexities of Mycobacterium gordonae clade.</title>
        <authorList>
            <person name="Matsumoto Y."/>
            <person name="Nakamura S."/>
            <person name="Motooka D."/>
            <person name="Fukushima K."/>
        </authorList>
    </citation>
    <scope>NUCLEOTIDE SEQUENCE</scope>
    <source>
        <strain evidence="9">TY812</strain>
    </source>
</reference>
<dbReference type="Proteomes" id="UP000465240">
    <property type="component" value="Unassembled WGS sequence"/>
</dbReference>
<sequence>MTTPAQDAPLVFPAVAFRPVRLFVISLGVTAVATLIAGYAGHPVVGAFFGIGLLLGLLNALMVRRSVESITGRDHPLKRSMAINSASRVAIITILALIIAFIFRPEGLGVVFGLALFQVLLVASTALPVWKKLRTGDPDAPLEGQQDAQDAVVTGSEGTEGRSAGDD</sequence>